<keyword evidence="3" id="KW-1185">Reference proteome</keyword>
<reference evidence="2" key="1">
    <citation type="submission" date="2022-01" db="EMBL/GenBank/DDBJ databases">
        <authorList>
            <person name="King R."/>
        </authorList>
    </citation>
    <scope>NUCLEOTIDE SEQUENCE</scope>
</reference>
<dbReference type="AlphaFoldDB" id="A0A9N9RXK2"/>
<reference evidence="2" key="2">
    <citation type="submission" date="2022-10" db="EMBL/GenBank/DDBJ databases">
        <authorList>
            <consortium name="ENA_rothamsted_submissions"/>
            <consortium name="culmorum"/>
            <person name="King R."/>
        </authorList>
    </citation>
    <scope>NUCLEOTIDE SEQUENCE</scope>
</reference>
<dbReference type="PANTHER" id="PTHR21040:SF8">
    <property type="entry name" value="BCDNA.GH04120"/>
    <property type="match status" value="1"/>
</dbReference>
<dbReference type="CDD" id="cd06565">
    <property type="entry name" value="GH20_GcnA-like"/>
    <property type="match status" value="1"/>
</dbReference>
<dbReference type="SUPFAM" id="SSF51445">
    <property type="entry name" value="(Trans)glycosidases"/>
    <property type="match status" value="1"/>
</dbReference>
<dbReference type="GO" id="GO:0015929">
    <property type="term" value="F:hexosaminidase activity"/>
    <property type="evidence" value="ECO:0007669"/>
    <property type="project" value="InterPro"/>
</dbReference>
<evidence type="ECO:0000313" key="3">
    <source>
        <dbReference type="Proteomes" id="UP001153620"/>
    </source>
</evidence>
<dbReference type="InterPro" id="IPR038901">
    <property type="entry name" value="HEXDC-like"/>
</dbReference>
<proteinExistence type="predicted"/>
<evidence type="ECO:0000313" key="2">
    <source>
        <dbReference type="EMBL" id="CAG9804404.1"/>
    </source>
</evidence>
<dbReference type="Proteomes" id="UP001153620">
    <property type="component" value="Chromosome 2"/>
</dbReference>
<dbReference type="EMBL" id="OU895878">
    <property type="protein sequence ID" value="CAG9804404.1"/>
    <property type="molecule type" value="Genomic_DNA"/>
</dbReference>
<organism evidence="2 3">
    <name type="scientific">Chironomus riparius</name>
    <dbReference type="NCBI Taxonomy" id="315576"/>
    <lineage>
        <taxon>Eukaryota</taxon>
        <taxon>Metazoa</taxon>
        <taxon>Ecdysozoa</taxon>
        <taxon>Arthropoda</taxon>
        <taxon>Hexapoda</taxon>
        <taxon>Insecta</taxon>
        <taxon>Pterygota</taxon>
        <taxon>Neoptera</taxon>
        <taxon>Endopterygota</taxon>
        <taxon>Diptera</taxon>
        <taxon>Nematocera</taxon>
        <taxon>Chironomoidea</taxon>
        <taxon>Chironomidae</taxon>
        <taxon>Chironominae</taxon>
        <taxon>Chironomus</taxon>
    </lineage>
</organism>
<protein>
    <recommendedName>
        <fullName evidence="4">Beta-N-acetylhexosaminidase</fullName>
    </recommendedName>
</protein>
<sequence length="717" mass="82898">MLKNFIIRKYYCRKTRHMIKTFVLKKMHSRFLVFVWRKKLLLLATSLAFLVAILWGFVYSSHFSHSDSKRLSIKELMVGNKYGLLQKLGMNRKDTNSENEPILLKPTAINLQTLYALNRREKYFKDWNKILLDKDEKDRIDNFAIISRDDIVRRKIADEMKLSANKQAEYEGYLKKMGIPVIVGLGPTNRHHTPPDERIVHFDLKGAPMKVSYILKILPMLKTLGATGILIEYEDTFPYSDILSPITAKNAYSRRNIIEILQAAHSLDLKVIPLVQTFGHMEFALKLKEFVHLREVPESPQSICPSLNSSFTLIETLLTQVIQLHTLSQQQQKILMTRKGRDDENGKDIPELTHIHIGCDEVYQLGECPRCREKVHDMLFLDHVYSVAAFIKKKWPKLNVIVWDDQMRQISTETLRASSVGNMVEPMIWSYSEDVYKFIQSTTWDKYSQIFKSCWVAGAFKGAFGETLLIPPGRRHLENTLRWLAIIQGEGTRFQHGIKGIVLTGWSRYDHFATLCELFPAAIPSLAMSLHTASKGYFDIDSRTNSIIPSLTCPDPPGDRHIWLDLQKDPNLGAYSRCLFPGSSIFRLINRLSALSSEARQFIDSIKFSRGWLSDYNIRHNFSSSSRIIELLDDQPRLLASLINLARNLSEQMEEMFDHFTIGEYIEQRIYPLVNELRNLEKIGESLKMKKIFPVRPLPYLEKFMKELGITQKTTSL</sequence>
<dbReference type="OrthoDB" id="10023921at2759"/>
<dbReference type="PANTHER" id="PTHR21040">
    <property type="entry name" value="BCDNA.GH04120"/>
    <property type="match status" value="1"/>
</dbReference>
<evidence type="ECO:0008006" key="4">
    <source>
        <dbReference type="Google" id="ProtNLM"/>
    </source>
</evidence>
<evidence type="ECO:0000256" key="1">
    <source>
        <dbReference type="ARBA" id="ARBA00022729"/>
    </source>
</evidence>
<dbReference type="InterPro" id="IPR017853">
    <property type="entry name" value="GH"/>
</dbReference>
<accession>A0A9N9RXK2</accession>
<name>A0A9N9RXK2_9DIPT</name>
<keyword evidence="1" id="KW-0732">Signal</keyword>
<gene>
    <name evidence="2" type="ORF">CHIRRI_LOCUS7293</name>
</gene>
<dbReference type="Gene3D" id="3.20.20.80">
    <property type="entry name" value="Glycosidases"/>
    <property type="match status" value="1"/>
</dbReference>